<dbReference type="Proteomes" id="UP001430796">
    <property type="component" value="Unassembled WGS sequence"/>
</dbReference>
<sequence length="108" mass="12222">MFAHAFRFDHARFQDRVRAAVSPHKPRQRWLRFAFGLLGLAILAVLVMFSVVVGAAMIAAGLLLRLWQQRGRPTASHRVHGRGGRVVDGEFRVVDTPRLHDRPPPPVR</sequence>
<keyword evidence="1" id="KW-0472">Membrane</keyword>
<feature type="transmembrane region" description="Helical" evidence="1">
    <location>
        <begin position="33"/>
        <end position="64"/>
    </location>
</feature>
<name>A0ABS9HWY3_9GAMM</name>
<reference evidence="3" key="1">
    <citation type="submission" date="2022-01" db="EMBL/GenBank/DDBJ databases">
        <title>Lysobacter chinensis sp. nov., a bacterium isolated from cow dung compost.</title>
        <authorList>
            <person name="Zhou L.Y."/>
        </authorList>
    </citation>
    <scope>NUCLEOTIDE SEQUENCE [LARGE SCALE GENOMIC DNA]</scope>
    <source>
        <strain evidence="3">TLK-CK17</strain>
    </source>
</reference>
<dbReference type="EMBL" id="JAKJPO010000015">
    <property type="protein sequence ID" value="MCF7223390.1"/>
    <property type="molecule type" value="Genomic_DNA"/>
</dbReference>
<organism evidence="2 3">
    <name type="scientific">Marilutibacter chinensis</name>
    <dbReference type="NCBI Taxonomy" id="2912247"/>
    <lineage>
        <taxon>Bacteria</taxon>
        <taxon>Pseudomonadati</taxon>
        <taxon>Pseudomonadota</taxon>
        <taxon>Gammaproteobacteria</taxon>
        <taxon>Lysobacterales</taxon>
        <taxon>Lysobacteraceae</taxon>
        <taxon>Marilutibacter</taxon>
    </lineage>
</organism>
<gene>
    <name evidence="2" type="ORF">L3V18_16570</name>
</gene>
<evidence type="ECO:0000313" key="3">
    <source>
        <dbReference type="Proteomes" id="UP001430796"/>
    </source>
</evidence>
<proteinExistence type="predicted"/>
<evidence type="ECO:0000256" key="1">
    <source>
        <dbReference type="SAM" id="Phobius"/>
    </source>
</evidence>
<keyword evidence="1" id="KW-0812">Transmembrane</keyword>
<accession>A0ABS9HWY3</accession>
<comment type="caution">
    <text evidence="2">The sequence shown here is derived from an EMBL/GenBank/DDBJ whole genome shotgun (WGS) entry which is preliminary data.</text>
</comment>
<keyword evidence="1" id="KW-1133">Transmembrane helix</keyword>
<reference evidence="2 3" key="3">
    <citation type="submission" date="2022-01" db="EMBL/GenBank/DDBJ databases">
        <authorList>
            <person name="Zhou L.Y."/>
        </authorList>
    </citation>
    <scope>NUCLEOTIDE SEQUENCE [LARGE SCALE GENOMIC DNA]</scope>
    <source>
        <strain evidence="2 3">TLK-CK17</strain>
    </source>
</reference>
<dbReference type="RefSeq" id="WP_237056379.1">
    <property type="nucleotide sequence ID" value="NZ_JAKJPO010000015.1"/>
</dbReference>
<keyword evidence="3" id="KW-1185">Reference proteome</keyword>
<reference evidence="2 3" key="2">
    <citation type="submission" date="2022-01" db="EMBL/GenBank/DDBJ databases">
        <title>Lysobacter chinensis sp. nov., a bacterium isolated from cow dung compost.</title>
        <authorList>
            <person name="Liu Y."/>
        </authorList>
    </citation>
    <scope>NUCLEOTIDE SEQUENCE [LARGE SCALE GENOMIC DNA]</scope>
    <source>
        <strain evidence="2 3">TLK-CK17</strain>
    </source>
</reference>
<protein>
    <submittedName>
        <fullName evidence="2">Uncharacterized protein</fullName>
    </submittedName>
</protein>
<evidence type="ECO:0000313" key="2">
    <source>
        <dbReference type="EMBL" id="MCF7223390.1"/>
    </source>
</evidence>